<dbReference type="EMBL" id="BLBC01000005">
    <property type="protein sequence ID" value="GET45634.1"/>
    <property type="molecule type" value="Genomic_DNA"/>
</dbReference>
<dbReference type="AlphaFoldDB" id="A0A5M4B7Q5"/>
<evidence type="ECO:0000313" key="4">
    <source>
        <dbReference type="EMBL" id="GET45634.1"/>
    </source>
</evidence>
<proteinExistence type="predicted"/>
<dbReference type="Pfam" id="PF01939">
    <property type="entry name" value="NucS_C"/>
    <property type="match status" value="1"/>
</dbReference>
<protein>
    <recommendedName>
        <fullName evidence="3">Core-binding (CB) domain-containing protein</fullName>
    </recommendedName>
</protein>
<dbReference type="GO" id="GO:0004519">
    <property type="term" value="F:endonuclease activity"/>
    <property type="evidence" value="ECO:0007669"/>
    <property type="project" value="InterPro"/>
</dbReference>
<feature type="domain" description="Core-binding (CB)" evidence="3">
    <location>
        <begin position="1"/>
        <end position="89"/>
    </location>
</feature>
<dbReference type="Proteomes" id="UP000398217">
    <property type="component" value="Unassembled WGS sequence"/>
</dbReference>
<organism evidence="4 5">
    <name type="scientific">Capnocytophaga felis</name>
    <dbReference type="NCBI Taxonomy" id="2267611"/>
    <lineage>
        <taxon>Bacteria</taxon>
        <taxon>Pseudomonadati</taxon>
        <taxon>Bacteroidota</taxon>
        <taxon>Flavobacteriia</taxon>
        <taxon>Flavobacteriales</taxon>
        <taxon>Flavobacteriaceae</taxon>
        <taxon>Capnocytophaga</taxon>
    </lineage>
</organism>
<dbReference type="GO" id="GO:0015074">
    <property type="term" value="P:DNA integration"/>
    <property type="evidence" value="ECO:0007669"/>
    <property type="project" value="UniProtKB-KW"/>
</dbReference>
<gene>
    <name evidence="4" type="ORF">RCZ01_09360</name>
</gene>
<dbReference type="Gene3D" id="3.40.1350.10">
    <property type="match status" value="1"/>
</dbReference>
<dbReference type="RefSeq" id="WP_155284272.1">
    <property type="nucleotide sequence ID" value="NZ_BLBC01000005.1"/>
</dbReference>
<keyword evidence="2" id="KW-0238">DNA-binding</keyword>
<dbReference type="InterPro" id="IPR048301">
    <property type="entry name" value="NucS_C"/>
</dbReference>
<evidence type="ECO:0000256" key="1">
    <source>
        <dbReference type="ARBA" id="ARBA00022908"/>
    </source>
</evidence>
<evidence type="ECO:0000256" key="2">
    <source>
        <dbReference type="PROSITE-ProRule" id="PRU01248"/>
    </source>
</evidence>
<keyword evidence="5" id="KW-1185">Reference proteome</keyword>
<evidence type="ECO:0000259" key="3">
    <source>
        <dbReference type="PROSITE" id="PS51900"/>
    </source>
</evidence>
<reference evidence="5" key="1">
    <citation type="journal article" date="2020" name="Int. J. Syst. Evol. Microbiol.">
        <title>Capnocytophaga felis sp. nov. isolated from the feline oral cavity.</title>
        <authorList>
            <person name="Suzuki M."/>
            <person name="Umeda K."/>
            <person name="Kimura M."/>
            <person name="Imaoka K."/>
            <person name="Morikawa S."/>
            <person name="Maeda K."/>
        </authorList>
    </citation>
    <scope>NUCLEOTIDE SEQUENCE [LARGE SCALE GENOMIC DNA]</scope>
    <source>
        <strain evidence="5">KC07070</strain>
    </source>
</reference>
<sequence length="223" mass="25704">MQSTFQNWLEIKEGKTERTAYSYVTSINRISKHFQVNEKKSINIYKITSLEVLRPIAELYNKEGKYADFGDLSNGTNRAAINAYLKFVANPENYAELVKKFQKENSFDSERNLQSTLIYQIDSLFPEYTLEGEKYQIEGKEIDVLLKKGDELLVVELKKGEAKYNTFGQVSMYIGLLKEKFPNNIVKGCIIANSIDKSLEYACRNNPDVSLKTYLLKIELVDF</sequence>
<accession>A0A5M4B7Q5</accession>
<comment type="caution">
    <text evidence="4">The sequence shown here is derived from an EMBL/GenBank/DDBJ whole genome shotgun (WGS) entry which is preliminary data.</text>
</comment>
<evidence type="ECO:0000313" key="5">
    <source>
        <dbReference type="Proteomes" id="UP000398217"/>
    </source>
</evidence>
<dbReference type="InterPro" id="IPR044068">
    <property type="entry name" value="CB"/>
</dbReference>
<keyword evidence="1" id="KW-0229">DNA integration</keyword>
<name>A0A5M4B7Q5_9FLAO</name>
<dbReference type="GO" id="GO:0003677">
    <property type="term" value="F:DNA binding"/>
    <property type="evidence" value="ECO:0007669"/>
    <property type="project" value="UniProtKB-UniRule"/>
</dbReference>
<dbReference type="OrthoDB" id="7057240at2"/>
<dbReference type="InterPro" id="IPR011856">
    <property type="entry name" value="tRNA_endonuc-like_dom_sf"/>
</dbReference>
<dbReference type="PROSITE" id="PS51900">
    <property type="entry name" value="CB"/>
    <property type="match status" value="1"/>
</dbReference>